<evidence type="ECO:0000313" key="3">
    <source>
        <dbReference type="Proteomes" id="UP000612362"/>
    </source>
</evidence>
<reference evidence="2" key="1">
    <citation type="submission" date="2020-10" db="EMBL/GenBank/DDBJ databases">
        <title>Taxonomic study of unclassified bacteria belonging to the class Ktedonobacteria.</title>
        <authorList>
            <person name="Yabe S."/>
            <person name="Wang C.M."/>
            <person name="Zheng Y."/>
            <person name="Sakai Y."/>
            <person name="Cavaletti L."/>
            <person name="Monciardini P."/>
            <person name="Donadio S."/>
        </authorList>
    </citation>
    <scope>NUCLEOTIDE SEQUENCE</scope>
    <source>
        <strain evidence="2">SOSP1-1</strain>
    </source>
</reference>
<dbReference type="Pfam" id="PF01610">
    <property type="entry name" value="DDE_Tnp_ISL3"/>
    <property type="match status" value="1"/>
</dbReference>
<dbReference type="PANTHER" id="PTHR33498:SF1">
    <property type="entry name" value="TRANSPOSASE FOR INSERTION SEQUENCE ELEMENT IS1557"/>
    <property type="match status" value="1"/>
</dbReference>
<sequence>MLLHHSKDLTSEEQQALTQALQAHEQIKRGATLFQQFLHMVRTRHGEELDKWLYSALHAGIPELRSFVVKLRQDQKAVQAGLVLSYSNGVVEGHVHRLKYLKRQMYGRANFDLLRLRVLHGP</sequence>
<gene>
    <name evidence="2" type="ORF">KSX_93340</name>
</gene>
<organism evidence="2 3">
    <name type="scientific">Ktedonospora formicarum</name>
    <dbReference type="NCBI Taxonomy" id="2778364"/>
    <lineage>
        <taxon>Bacteria</taxon>
        <taxon>Bacillati</taxon>
        <taxon>Chloroflexota</taxon>
        <taxon>Ktedonobacteria</taxon>
        <taxon>Ktedonobacterales</taxon>
        <taxon>Ktedonobacteraceae</taxon>
        <taxon>Ktedonospora</taxon>
    </lineage>
</organism>
<evidence type="ECO:0000259" key="1">
    <source>
        <dbReference type="Pfam" id="PF01610"/>
    </source>
</evidence>
<feature type="domain" description="Transposase IS204/IS1001/IS1096/IS1165 DDE" evidence="1">
    <location>
        <begin position="2"/>
        <end position="118"/>
    </location>
</feature>
<name>A0A8J3I9L3_9CHLR</name>
<dbReference type="EMBL" id="BNJF01000011">
    <property type="protein sequence ID" value="GHO51171.1"/>
    <property type="molecule type" value="Genomic_DNA"/>
</dbReference>
<dbReference type="PANTHER" id="PTHR33498">
    <property type="entry name" value="TRANSPOSASE FOR INSERTION SEQUENCE ELEMENT IS1557"/>
    <property type="match status" value="1"/>
</dbReference>
<keyword evidence="3" id="KW-1185">Reference proteome</keyword>
<comment type="caution">
    <text evidence="2">The sequence shown here is derived from an EMBL/GenBank/DDBJ whole genome shotgun (WGS) entry which is preliminary data.</text>
</comment>
<dbReference type="Proteomes" id="UP000612362">
    <property type="component" value="Unassembled WGS sequence"/>
</dbReference>
<dbReference type="InterPro" id="IPR047951">
    <property type="entry name" value="Transpos_ISL3"/>
</dbReference>
<dbReference type="InterPro" id="IPR002560">
    <property type="entry name" value="Transposase_DDE"/>
</dbReference>
<accession>A0A8J3I9L3</accession>
<proteinExistence type="predicted"/>
<dbReference type="AlphaFoldDB" id="A0A8J3I9L3"/>
<evidence type="ECO:0000313" key="2">
    <source>
        <dbReference type="EMBL" id="GHO51171.1"/>
    </source>
</evidence>
<protein>
    <recommendedName>
        <fullName evidence="1">Transposase IS204/IS1001/IS1096/IS1165 DDE domain-containing protein</fullName>
    </recommendedName>
</protein>